<keyword evidence="7" id="KW-1185">Reference proteome</keyword>
<feature type="compositionally biased region" description="Basic and acidic residues" evidence="3">
    <location>
        <begin position="1"/>
        <end position="11"/>
    </location>
</feature>
<evidence type="ECO:0000259" key="5">
    <source>
        <dbReference type="SMART" id="SM00560"/>
    </source>
</evidence>
<evidence type="ECO:0000313" key="7">
    <source>
        <dbReference type="Proteomes" id="UP001607069"/>
    </source>
</evidence>
<keyword evidence="4" id="KW-1133">Transmembrane helix</keyword>
<feature type="domain" description="LamG-like jellyroll fold" evidence="5">
    <location>
        <begin position="856"/>
        <end position="998"/>
    </location>
</feature>
<evidence type="ECO:0000256" key="3">
    <source>
        <dbReference type="SAM" id="MobiDB-lite"/>
    </source>
</evidence>
<organism evidence="6 7">
    <name type="scientific">Streptomyces chitinivorans</name>
    <dbReference type="NCBI Taxonomy" id="1257027"/>
    <lineage>
        <taxon>Bacteria</taxon>
        <taxon>Bacillati</taxon>
        <taxon>Actinomycetota</taxon>
        <taxon>Actinomycetes</taxon>
        <taxon>Kitasatosporales</taxon>
        <taxon>Streptomycetaceae</taxon>
        <taxon>Streptomyces</taxon>
    </lineage>
</organism>
<gene>
    <name evidence="6" type="ORF">ACG5V6_20220</name>
</gene>
<dbReference type="Proteomes" id="UP001607069">
    <property type="component" value="Unassembled WGS sequence"/>
</dbReference>
<dbReference type="InterPro" id="IPR006558">
    <property type="entry name" value="LamG-like"/>
</dbReference>
<keyword evidence="1" id="KW-0732">Signal</keyword>
<dbReference type="InterPro" id="IPR042837">
    <property type="entry name" value="PTX3"/>
</dbReference>
<dbReference type="PANTHER" id="PTHR46943">
    <property type="entry name" value="PENTRAXIN-RELATED PROTEIN PTX3"/>
    <property type="match status" value="1"/>
</dbReference>
<feature type="transmembrane region" description="Helical" evidence="4">
    <location>
        <begin position="38"/>
        <end position="58"/>
    </location>
</feature>
<evidence type="ECO:0000313" key="6">
    <source>
        <dbReference type="EMBL" id="MFH0250528.1"/>
    </source>
</evidence>
<dbReference type="PANTHER" id="PTHR46943:SF1">
    <property type="entry name" value="PENTRAXIN-RELATED PROTEIN PTX3"/>
    <property type="match status" value="1"/>
</dbReference>
<feature type="domain" description="LamG-like jellyroll fold" evidence="5">
    <location>
        <begin position="1081"/>
        <end position="1225"/>
    </location>
</feature>
<protein>
    <submittedName>
        <fullName evidence="6">LamG domain-containing protein</fullName>
    </submittedName>
</protein>
<dbReference type="SUPFAM" id="SSF49899">
    <property type="entry name" value="Concanavalin A-like lectins/glucanases"/>
    <property type="match status" value="2"/>
</dbReference>
<dbReference type="RefSeq" id="WP_279948367.1">
    <property type="nucleotide sequence ID" value="NZ_BAABEN010000003.1"/>
</dbReference>
<dbReference type="Gene3D" id="2.60.120.200">
    <property type="match status" value="2"/>
</dbReference>
<dbReference type="SMART" id="SM00560">
    <property type="entry name" value="LamGL"/>
    <property type="match status" value="2"/>
</dbReference>
<evidence type="ECO:0000256" key="4">
    <source>
        <dbReference type="SAM" id="Phobius"/>
    </source>
</evidence>
<dbReference type="InterPro" id="IPR013320">
    <property type="entry name" value="ConA-like_dom_sf"/>
</dbReference>
<name>A0ABW7HXC5_9ACTN</name>
<dbReference type="Gene3D" id="2.60.40.10">
    <property type="entry name" value="Immunoglobulins"/>
    <property type="match status" value="1"/>
</dbReference>
<comment type="caution">
    <text evidence="6">The sequence shown here is derived from an EMBL/GenBank/DDBJ whole genome shotgun (WGS) entry which is preliminary data.</text>
</comment>
<keyword evidence="2" id="KW-1015">Disulfide bond</keyword>
<dbReference type="EMBL" id="JBIHMK010000085">
    <property type="protein sequence ID" value="MFH0250528.1"/>
    <property type="molecule type" value="Genomic_DNA"/>
</dbReference>
<proteinExistence type="predicted"/>
<feature type="region of interest" description="Disordered" evidence="3">
    <location>
        <begin position="284"/>
        <end position="333"/>
    </location>
</feature>
<dbReference type="InterPro" id="IPR013783">
    <property type="entry name" value="Ig-like_fold"/>
</dbReference>
<evidence type="ECO:0000256" key="2">
    <source>
        <dbReference type="ARBA" id="ARBA00023157"/>
    </source>
</evidence>
<keyword evidence="4" id="KW-0812">Transmembrane</keyword>
<evidence type="ECO:0000256" key="1">
    <source>
        <dbReference type="ARBA" id="ARBA00022729"/>
    </source>
</evidence>
<feature type="region of interest" description="Disordered" evidence="3">
    <location>
        <begin position="1"/>
        <end position="36"/>
    </location>
</feature>
<sequence length="1239" mass="131593">MSARRGADRAQGRPGDFDGSEGENVNDRRTRRRTRRTATVIGALTALLATGCAALPGAGADTGATVRDAPAAPAGKSSKRYADVQRTEELAQAAAEANGEAVEVAGLRQERREVFANPDGSFTAYEYTEPVRAFRGGEWVDIDGTLVRREGGGWSPKAATVELEFSGGGDGPFARMRKAGREYALTWPGGELPAPRIEGDSATYPDVLPGVDLVARAEVDGLAHLLVVRTAEAAANPELASIDFGMRTEGLEVRETADGSLEAVDAAVGGTVFEAGKPVMWDSADTETGTEAEQPAAGQADQASFTVNTEGPGARSSAEAAEGPGRGGRTAPVDVEVSGDTLTLVPDRELLTGEDTVYPVVIDPIQRTTSRSAWTSVMSGMPGEQDWKYSGSAGMGRCPTDYNPVSCNGVGVRRLLFTMPMSFYRGKQILSASFSARVNHVYWADARAEPVQLYRIGGKNHTITSSSDWSNTKDDWDDYLMTVDKKISPTSCSSQANLHFEGGELTSEVSAAASGSWTSMSLGLKAGDESTFGGWKRICGNAYLKIGYNNPPEQIRTAHMSSNPGGKCVWGADRPYTNVRPQFRTEARDPDHTSSRTDKVKVRFKVDWTGKDGTSRSYTHDTVYKSPNAGTVFSHTMSTQVTGDLQPNSVIYWSANAYDGDAWGGWSHDGDPQRCEIVYDASRPGAPAVTSQEYPDDEVWHDGVGTAGDFTFAPNTDDAIDDGDLVEYRYSFDGETPRTVAADTAGGPASVTWTPMSPGRHWVTVEAFDRAGNPSTSAQHEFLVTDGRPVAAQWNLADEADADGVHDESGRYPATAGSAVRFGVNGPGGAADSAARFDGSADAYLDSEATVLDTRDSFSVSAWVRPTALDRDMTVISQDGSGEPGFTLGYDATAGSWAFSMPVGDVSTLGHWKASAGVTVVPDQWVLLTGVYDAHATGGPQLSVYVNQHLKGTARRGSEWTSHGNLQIGRAVAKSGYRDHFTGDLAEVRVFDRVLPAAQVAELMTVKPERRGYWMLDTATDGTSANVQDGGEPLALNGNASVYRPADPLFDDTALVGDGHLALDGDGDWAATATPPVSGDGSFTITARARLTTDSPAQSQTVFSLPGQNTDRVAVRYQAATGQWELEVSETDAADAPTTVFLEEEQLPVSGGSGQHLAVVYDAFANELRLYVEGQLTATAHGQDDTLWPATGGLQVGRSAQGGGSEYFAGALDEVRVYAGAVDPTGIKKMWQPTAVPDL</sequence>
<reference evidence="6 7" key="1">
    <citation type="submission" date="2024-10" db="EMBL/GenBank/DDBJ databases">
        <authorList>
            <person name="Cho J.-C."/>
        </authorList>
    </citation>
    <scope>NUCLEOTIDE SEQUENCE [LARGE SCALE GENOMIC DNA]</scope>
    <source>
        <strain evidence="6 7">KCTC29696</strain>
    </source>
</reference>
<accession>A0ABW7HXC5</accession>
<keyword evidence="4" id="KW-0472">Membrane</keyword>
<dbReference type="Pfam" id="PF13385">
    <property type="entry name" value="Laminin_G_3"/>
    <property type="match status" value="2"/>
</dbReference>